<comment type="caution">
    <text evidence="1">The sequence shown here is derived from an EMBL/GenBank/DDBJ whole genome shotgun (WGS) entry which is preliminary data.</text>
</comment>
<gene>
    <name evidence="1" type="ORF">KSP39_PZI021972</name>
</gene>
<evidence type="ECO:0000313" key="1">
    <source>
        <dbReference type="EMBL" id="KAK8919411.1"/>
    </source>
</evidence>
<dbReference type="Proteomes" id="UP001418222">
    <property type="component" value="Unassembled WGS sequence"/>
</dbReference>
<keyword evidence="2" id="KW-1185">Reference proteome</keyword>
<evidence type="ECO:0000313" key="2">
    <source>
        <dbReference type="Proteomes" id="UP001418222"/>
    </source>
</evidence>
<reference evidence="1 2" key="1">
    <citation type="journal article" date="2022" name="Nat. Plants">
        <title>Genomes of leafy and leafless Platanthera orchids illuminate the evolution of mycoheterotrophy.</title>
        <authorList>
            <person name="Li M.H."/>
            <person name="Liu K.W."/>
            <person name="Li Z."/>
            <person name="Lu H.C."/>
            <person name="Ye Q.L."/>
            <person name="Zhang D."/>
            <person name="Wang J.Y."/>
            <person name="Li Y.F."/>
            <person name="Zhong Z.M."/>
            <person name="Liu X."/>
            <person name="Yu X."/>
            <person name="Liu D.K."/>
            <person name="Tu X.D."/>
            <person name="Liu B."/>
            <person name="Hao Y."/>
            <person name="Liao X.Y."/>
            <person name="Jiang Y.T."/>
            <person name="Sun W.H."/>
            <person name="Chen J."/>
            <person name="Chen Y.Q."/>
            <person name="Ai Y."/>
            <person name="Zhai J.W."/>
            <person name="Wu S.S."/>
            <person name="Zhou Z."/>
            <person name="Hsiao Y.Y."/>
            <person name="Wu W.L."/>
            <person name="Chen Y.Y."/>
            <person name="Lin Y.F."/>
            <person name="Hsu J.L."/>
            <person name="Li C.Y."/>
            <person name="Wang Z.W."/>
            <person name="Zhao X."/>
            <person name="Zhong W.Y."/>
            <person name="Ma X.K."/>
            <person name="Ma L."/>
            <person name="Huang J."/>
            <person name="Chen G.Z."/>
            <person name="Huang M.Z."/>
            <person name="Huang L."/>
            <person name="Peng D.H."/>
            <person name="Luo Y.B."/>
            <person name="Zou S.Q."/>
            <person name="Chen S.P."/>
            <person name="Lan S."/>
            <person name="Tsai W.C."/>
            <person name="Van de Peer Y."/>
            <person name="Liu Z.J."/>
        </authorList>
    </citation>
    <scope>NUCLEOTIDE SEQUENCE [LARGE SCALE GENOMIC DNA]</scope>
    <source>
        <strain evidence="1">Lor287</strain>
    </source>
</reference>
<dbReference type="AlphaFoldDB" id="A0AAP0FWK8"/>
<proteinExistence type="predicted"/>
<accession>A0AAP0FWK8</accession>
<organism evidence="1 2">
    <name type="scientific">Platanthera zijinensis</name>
    <dbReference type="NCBI Taxonomy" id="2320716"/>
    <lineage>
        <taxon>Eukaryota</taxon>
        <taxon>Viridiplantae</taxon>
        <taxon>Streptophyta</taxon>
        <taxon>Embryophyta</taxon>
        <taxon>Tracheophyta</taxon>
        <taxon>Spermatophyta</taxon>
        <taxon>Magnoliopsida</taxon>
        <taxon>Liliopsida</taxon>
        <taxon>Asparagales</taxon>
        <taxon>Orchidaceae</taxon>
        <taxon>Orchidoideae</taxon>
        <taxon>Orchideae</taxon>
        <taxon>Orchidinae</taxon>
        <taxon>Platanthera</taxon>
    </lineage>
</organism>
<name>A0AAP0FWK8_9ASPA</name>
<protein>
    <submittedName>
        <fullName evidence="1">Uncharacterized protein</fullName>
    </submittedName>
</protein>
<dbReference type="EMBL" id="JBBWWQ010000019">
    <property type="protein sequence ID" value="KAK8919411.1"/>
    <property type="molecule type" value="Genomic_DNA"/>
</dbReference>
<sequence length="105" mass="11750">MKMKCRVRMVRKRGGGGSCKGRAEKCGISPEAFPRSATIDLSLRRINAFKAHFLTSAALPCSAYAPSPLPPPWAMNGREQSDFNAAVPALRSKMFHYYNYKIRKK</sequence>